<evidence type="ECO:0000256" key="3">
    <source>
        <dbReference type="ARBA" id="ARBA00022679"/>
    </source>
</evidence>
<keyword evidence="6" id="KW-0460">Magnesium</keyword>
<dbReference type="Gene3D" id="3.20.20.60">
    <property type="entry name" value="Phosphoenolpyruvate-binding domains"/>
    <property type="match status" value="1"/>
</dbReference>
<dbReference type="Gene3D" id="1.10.274.10">
    <property type="entry name" value="PtsI, HPr-binding domain"/>
    <property type="match status" value="1"/>
</dbReference>
<dbReference type="InterPro" id="IPR000121">
    <property type="entry name" value="PEP_util_C"/>
</dbReference>
<dbReference type="CDD" id="cd00367">
    <property type="entry name" value="PTS-HPr_like"/>
    <property type="match status" value="1"/>
</dbReference>
<dbReference type="Gene3D" id="3.50.30.10">
    <property type="entry name" value="Phosphohistidine domain"/>
    <property type="match status" value="1"/>
</dbReference>
<evidence type="ECO:0000259" key="7">
    <source>
        <dbReference type="PROSITE" id="PS51350"/>
    </source>
</evidence>
<proteinExistence type="inferred from homology"/>
<dbReference type="GO" id="GO:0016301">
    <property type="term" value="F:kinase activity"/>
    <property type="evidence" value="ECO:0007669"/>
    <property type="project" value="UniProtKB-KW"/>
</dbReference>
<comment type="cofactor">
    <cofactor evidence="1">
        <name>Mg(2+)</name>
        <dbReference type="ChEBI" id="CHEBI:18420"/>
    </cofactor>
</comment>
<dbReference type="PROSITE" id="PS51350">
    <property type="entry name" value="PTS_HPR_DOM"/>
    <property type="match status" value="1"/>
</dbReference>
<dbReference type="PANTHER" id="PTHR46244:SF6">
    <property type="entry name" value="PHOSPHOENOLPYRUVATE-PROTEIN PHOSPHOTRANSFERASE"/>
    <property type="match status" value="1"/>
</dbReference>
<dbReference type="SUPFAM" id="SSF52009">
    <property type="entry name" value="Phosphohistidine domain"/>
    <property type="match status" value="1"/>
</dbReference>
<dbReference type="EMBL" id="CACVAS010000066">
    <property type="protein sequence ID" value="CAA6815087.1"/>
    <property type="molecule type" value="Genomic_DNA"/>
</dbReference>
<dbReference type="Gene3D" id="3.30.1340.10">
    <property type="entry name" value="HPr-like"/>
    <property type="match status" value="1"/>
</dbReference>
<dbReference type="InterPro" id="IPR008279">
    <property type="entry name" value="PEP-util_enz_mobile_dom"/>
</dbReference>
<dbReference type="InterPro" id="IPR015813">
    <property type="entry name" value="Pyrv/PenolPyrv_kinase-like_dom"/>
</dbReference>
<reference evidence="8" key="1">
    <citation type="submission" date="2020-01" db="EMBL/GenBank/DDBJ databases">
        <authorList>
            <person name="Meier V. D."/>
            <person name="Meier V D."/>
        </authorList>
    </citation>
    <scope>NUCLEOTIDE SEQUENCE</scope>
    <source>
        <strain evidence="8">HLG_WM_MAG_01</strain>
    </source>
</reference>
<dbReference type="PRINTS" id="PR01736">
    <property type="entry name" value="PHPHTRNFRASE"/>
</dbReference>
<dbReference type="Pfam" id="PF00381">
    <property type="entry name" value="PTS-HPr"/>
    <property type="match status" value="1"/>
</dbReference>
<evidence type="ECO:0000313" key="8">
    <source>
        <dbReference type="EMBL" id="CAA6815087.1"/>
    </source>
</evidence>
<dbReference type="InterPro" id="IPR050499">
    <property type="entry name" value="PEP-utilizing_PTS_enzyme"/>
</dbReference>
<evidence type="ECO:0000256" key="2">
    <source>
        <dbReference type="ARBA" id="ARBA00007837"/>
    </source>
</evidence>
<evidence type="ECO:0000256" key="4">
    <source>
        <dbReference type="ARBA" id="ARBA00022723"/>
    </source>
</evidence>
<dbReference type="InterPro" id="IPR040442">
    <property type="entry name" value="Pyrv_kinase-like_dom_sf"/>
</dbReference>
<name>A0A6S6TF80_9BACT</name>
<feature type="domain" description="HPr" evidence="7">
    <location>
        <begin position="11"/>
        <end position="98"/>
    </location>
</feature>
<protein>
    <submittedName>
        <fullName evidence="8">PTS fructose transporter subunit IIBC</fullName>
    </submittedName>
</protein>
<dbReference type="Pfam" id="PF00391">
    <property type="entry name" value="PEP-utilizers"/>
    <property type="match status" value="1"/>
</dbReference>
<evidence type="ECO:0000256" key="5">
    <source>
        <dbReference type="ARBA" id="ARBA00022777"/>
    </source>
</evidence>
<dbReference type="PRINTS" id="PR00107">
    <property type="entry name" value="PHOSPHOCPHPR"/>
</dbReference>
<dbReference type="GO" id="GO:0046872">
    <property type="term" value="F:metal ion binding"/>
    <property type="evidence" value="ECO:0007669"/>
    <property type="project" value="UniProtKB-KW"/>
</dbReference>
<evidence type="ECO:0000256" key="6">
    <source>
        <dbReference type="ARBA" id="ARBA00022842"/>
    </source>
</evidence>
<dbReference type="NCBIfam" id="TIGR01003">
    <property type="entry name" value="PTS_HPr_family"/>
    <property type="match status" value="1"/>
</dbReference>
<gene>
    <name evidence="8" type="ORF">HELGO_WM3752</name>
</gene>
<sequence length="606" mass="67815">MQFLKTLFSKPYSAKLSITSSNGFHLRPAAKFVTEAKKFRSHIKAKKGLEEVDAKSVNTLLSLNLEKGDAFTLIAQGKDAQVAIQTLATYFKTLMHEDKAIEPVTTQVHTYQGKTVEVQSISLGVAIAPVYTYRKKEIYTATNITLQKATTLAQEELLALSKKESNNEGIYLAQKELLTSLTSNFDTLEMFEKRIEEQSHALIGGKHESKRADYQDILQRVKQQLGYTYVFDFPTEPFILIADDLLPSTISQLKQTAIEGVILRETSSTSHTAILLKAEGITSVICSTHFELHKRPIILDASCGVIVLQPSKDDVSQAALSQKKHEEEEERAYLKRFEPARTRKGKEVIVLANVSSIESAKEAKNEGAQGIGLLRTEFLFTKTQPSLEEQTQAYTDIFALFETITVRTLDVGGDKNLPYIDLKHEANPFLGIRGVRLFKSHSNIMDEQLHAIFKAANNKSIKVMFPMVSTVEEFNHAKSFAQEVAKKYHIDISNIDFGIMIEVPSVLFLLKEFNTVVDFYSIGTNDLTQYLFATERTHPTLEVNPLSPLIFNVIQSIIKNATKPVSLCGELASNISAIPQLLPLKVHTLSVSSKHIGKVKEEIRKY</sequence>
<comment type="similarity">
    <text evidence="2">Belongs to the PEP-utilizing enzyme family.</text>
</comment>
<dbReference type="AlphaFoldDB" id="A0A6S6TF80"/>
<dbReference type="InterPro" id="IPR036618">
    <property type="entry name" value="PtsI_HPr-bd_sf"/>
</dbReference>
<keyword evidence="3" id="KW-0808">Transferase</keyword>
<dbReference type="InterPro" id="IPR036637">
    <property type="entry name" value="Phosphohistidine_dom_sf"/>
</dbReference>
<keyword evidence="5" id="KW-0418">Kinase</keyword>
<dbReference type="SUPFAM" id="SSF51621">
    <property type="entry name" value="Phosphoenolpyruvate/pyruvate domain"/>
    <property type="match status" value="1"/>
</dbReference>
<dbReference type="InterPro" id="IPR035895">
    <property type="entry name" value="HPr-like_sf"/>
</dbReference>
<dbReference type="InterPro" id="IPR000032">
    <property type="entry name" value="HPr-like"/>
</dbReference>
<evidence type="ECO:0000256" key="1">
    <source>
        <dbReference type="ARBA" id="ARBA00001946"/>
    </source>
</evidence>
<keyword evidence="4" id="KW-0479">Metal-binding</keyword>
<dbReference type="GO" id="GO:0009401">
    <property type="term" value="P:phosphoenolpyruvate-dependent sugar phosphotransferase system"/>
    <property type="evidence" value="ECO:0007669"/>
    <property type="project" value="InterPro"/>
</dbReference>
<organism evidence="8">
    <name type="scientific">uncultured Sulfurovum sp</name>
    <dbReference type="NCBI Taxonomy" id="269237"/>
    <lineage>
        <taxon>Bacteria</taxon>
        <taxon>Pseudomonadati</taxon>
        <taxon>Campylobacterota</taxon>
        <taxon>Epsilonproteobacteria</taxon>
        <taxon>Campylobacterales</taxon>
        <taxon>Sulfurovaceae</taxon>
        <taxon>Sulfurovum</taxon>
        <taxon>environmental samples</taxon>
    </lineage>
</organism>
<dbReference type="SUPFAM" id="SSF55594">
    <property type="entry name" value="HPr-like"/>
    <property type="match status" value="1"/>
</dbReference>
<dbReference type="Pfam" id="PF02896">
    <property type="entry name" value="PEP-utilizers_C"/>
    <property type="match status" value="1"/>
</dbReference>
<dbReference type="PANTHER" id="PTHR46244">
    <property type="entry name" value="PHOSPHOENOLPYRUVATE-PROTEIN PHOSPHOTRANSFERASE"/>
    <property type="match status" value="1"/>
</dbReference>
<accession>A0A6S6TF80</accession>